<keyword evidence="3" id="KW-1185">Reference proteome</keyword>
<organism evidence="2 3">
    <name type="scientific">Striga asiatica</name>
    <name type="common">Asiatic witchweed</name>
    <name type="synonym">Buchnera asiatica</name>
    <dbReference type="NCBI Taxonomy" id="4170"/>
    <lineage>
        <taxon>Eukaryota</taxon>
        <taxon>Viridiplantae</taxon>
        <taxon>Streptophyta</taxon>
        <taxon>Embryophyta</taxon>
        <taxon>Tracheophyta</taxon>
        <taxon>Spermatophyta</taxon>
        <taxon>Magnoliopsida</taxon>
        <taxon>eudicotyledons</taxon>
        <taxon>Gunneridae</taxon>
        <taxon>Pentapetalae</taxon>
        <taxon>asterids</taxon>
        <taxon>lamiids</taxon>
        <taxon>Lamiales</taxon>
        <taxon>Orobanchaceae</taxon>
        <taxon>Buchnereae</taxon>
        <taxon>Striga</taxon>
    </lineage>
</organism>
<evidence type="ECO:0000313" key="2">
    <source>
        <dbReference type="EMBL" id="GER50442.1"/>
    </source>
</evidence>
<gene>
    <name evidence="2" type="ORF">STAS_27756</name>
</gene>
<dbReference type="EMBL" id="BKCP01009292">
    <property type="protein sequence ID" value="GER50442.1"/>
    <property type="molecule type" value="Genomic_DNA"/>
</dbReference>
<feature type="region of interest" description="Disordered" evidence="1">
    <location>
        <begin position="66"/>
        <end position="85"/>
    </location>
</feature>
<evidence type="ECO:0000313" key="3">
    <source>
        <dbReference type="Proteomes" id="UP000325081"/>
    </source>
</evidence>
<sequence length="237" mass="24926">MVKNHSRRWHPDDKKRRLTVAVTSDGGFRQWSSEVGARWTDGLTQASLVKMMLEGRQSQPNAANGCIIGEGGASDSPEEGSGAATWMASTGRHSAMSSSVIVRSDVGAGGKLVSARREVTMSAALVWCHLEVRGQRRESRVGCSRSDRRRSLRSAVEARLTVVMAMVGDSGLAVVATEVGGLGLGHGDGSSSVSEACQAPAVASKLTGSGEDVSLARQFVFCPELRSALAREVGPTT</sequence>
<proteinExistence type="predicted"/>
<evidence type="ECO:0000256" key="1">
    <source>
        <dbReference type="SAM" id="MobiDB-lite"/>
    </source>
</evidence>
<comment type="caution">
    <text evidence="2">The sequence shown here is derived from an EMBL/GenBank/DDBJ whole genome shotgun (WGS) entry which is preliminary data.</text>
</comment>
<protein>
    <submittedName>
        <fullName evidence="2">Disease resistance protein</fullName>
    </submittedName>
</protein>
<accession>A0A5A7QZC9</accession>
<dbReference type="Proteomes" id="UP000325081">
    <property type="component" value="Unassembled WGS sequence"/>
</dbReference>
<reference evidence="3" key="1">
    <citation type="journal article" date="2019" name="Curr. Biol.">
        <title>Genome Sequence of Striga asiatica Provides Insight into the Evolution of Plant Parasitism.</title>
        <authorList>
            <person name="Yoshida S."/>
            <person name="Kim S."/>
            <person name="Wafula E.K."/>
            <person name="Tanskanen J."/>
            <person name="Kim Y.M."/>
            <person name="Honaas L."/>
            <person name="Yang Z."/>
            <person name="Spallek T."/>
            <person name="Conn C.E."/>
            <person name="Ichihashi Y."/>
            <person name="Cheong K."/>
            <person name="Cui S."/>
            <person name="Der J.P."/>
            <person name="Gundlach H."/>
            <person name="Jiao Y."/>
            <person name="Hori C."/>
            <person name="Ishida J.K."/>
            <person name="Kasahara H."/>
            <person name="Kiba T."/>
            <person name="Kim M.S."/>
            <person name="Koo N."/>
            <person name="Laohavisit A."/>
            <person name="Lee Y.H."/>
            <person name="Lumba S."/>
            <person name="McCourt P."/>
            <person name="Mortimer J.C."/>
            <person name="Mutuku J.M."/>
            <person name="Nomura T."/>
            <person name="Sasaki-Sekimoto Y."/>
            <person name="Seto Y."/>
            <person name="Wang Y."/>
            <person name="Wakatake T."/>
            <person name="Sakakibara H."/>
            <person name="Demura T."/>
            <person name="Yamaguchi S."/>
            <person name="Yoneyama K."/>
            <person name="Manabe R.I."/>
            <person name="Nelson D.C."/>
            <person name="Schulman A.H."/>
            <person name="Timko M.P."/>
            <person name="dePamphilis C.W."/>
            <person name="Choi D."/>
            <person name="Shirasu K."/>
        </authorList>
    </citation>
    <scope>NUCLEOTIDE SEQUENCE [LARGE SCALE GENOMIC DNA]</scope>
    <source>
        <strain evidence="3">cv. UVA1</strain>
    </source>
</reference>
<name>A0A5A7QZC9_STRAF</name>
<dbReference type="AlphaFoldDB" id="A0A5A7QZC9"/>